<sequence>MNPQMLYTNTVISEEWVFVKIKAIKGLDEIREIVKVSMEESKSVIEMFDVFDEKMIKIGIDSRENVHAKGLWHQTFQCWIVNHTISEGGSFLFQLRHKDKDTYPGLLDISCAGHLQAGEVVDDGVRELQEELGITVSIDELTYCGMIAEENFISTEIMDREFNHVFIHESNNNLEDYAFQKDEISGLYFVNMKEFQRLLNGKIDTILIEGIVMDEVLQTVRPDQRKVQGSDFTPNSYEYYQLIFNKIDSLL</sequence>
<dbReference type="Proteomes" id="UP000279446">
    <property type="component" value="Unassembled WGS sequence"/>
</dbReference>
<dbReference type="GO" id="GO:0003824">
    <property type="term" value="F:catalytic activity"/>
    <property type="evidence" value="ECO:0007669"/>
    <property type="project" value="UniProtKB-ARBA"/>
</dbReference>
<accession>A0A433Y5Y1</accession>
<dbReference type="PANTHER" id="PTHR10885">
    <property type="entry name" value="ISOPENTENYL-DIPHOSPHATE DELTA-ISOMERASE"/>
    <property type="match status" value="1"/>
</dbReference>
<evidence type="ECO:0000313" key="3">
    <source>
        <dbReference type="Proteomes" id="UP000279446"/>
    </source>
</evidence>
<dbReference type="AlphaFoldDB" id="A0A433Y5Y1"/>
<dbReference type="PANTHER" id="PTHR10885:SF0">
    <property type="entry name" value="ISOPENTENYL-DIPHOSPHATE DELTA-ISOMERASE"/>
    <property type="match status" value="1"/>
</dbReference>
<dbReference type="InterPro" id="IPR000086">
    <property type="entry name" value="NUDIX_hydrolase_dom"/>
</dbReference>
<dbReference type="PROSITE" id="PS51462">
    <property type="entry name" value="NUDIX"/>
    <property type="match status" value="1"/>
</dbReference>
<organism evidence="2 3">
    <name type="scientific">Paenibacillus anaericanus</name>
    <dbReference type="NCBI Taxonomy" id="170367"/>
    <lineage>
        <taxon>Bacteria</taxon>
        <taxon>Bacillati</taxon>
        <taxon>Bacillota</taxon>
        <taxon>Bacilli</taxon>
        <taxon>Bacillales</taxon>
        <taxon>Paenibacillaceae</taxon>
        <taxon>Paenibacillus</taxon>
    </lineage>
</organism>
<gene>
    <name evidence="2" type="ORF">EJP82_17635</name>
</gene>
<proteinExistence type="predicted"/>
<evidence type="ECO:0000259" key="1">
    <source>
        <dbReference type="PROSITE" id="PS51462"/>
    </source>
</evidence>
<evidence type="ECO:0000313" key="2">
    <source>
        <dbReference type="EMBL" id="RUT44440.1"/>
    </source>
</evidence>
<feature type="domain" description="Nudix hydrolase" evidence="1">
    <location>
        <begin position="71"/>
        <end position="212"/>
    </location>
</feature>
<name>A0A433Y5Y1_9BACL</name>
<dbReference type="Pfam" id="PF00293">
    <property type="entry name" value="NUDIX"/>
    <property type="match status" value="1"/>
</dbReference>
<reference evidence="2 3" key="1">
    <citation type="submission" date="2018-12" db="EMBL/GenBank/DDBJ databases">
        <authorList>
            <person name="Sun L."/>
            <person name="Chen Z."/>
        </authorList>
    </citation>
    <scope>NUCLEOTIDE SEQUENCE [LARGE SCALE GENOMIC DNA]</scope>
    <source>
        <strain evidence="2 3">DSM 15890</strain>
    </source>
</reference>
<dbReference type="Gene3D" id="3.90.79.10">
    <property type="entry name" value="Nucleoside Triphosphate Pyrophosphohydrolase"/>
    <property type="match status" value="1"/>
</dbReference>
<comment type="caution">
    <text evidence="2">The sequence shown here is derived from an EMBL/GenBank/DDBJ whole genome shotgun (WGS) entry which is preliminary data.</text>
</comment>
<dbReference type="CDD" id="cd04692">
    <property type="entry name" value="NUDIX_Hydrolase"/>
    <property type="match status" value="1"/>
</dbReference>
<dbReference type="EMBL" id="RZNY01000015">
    <property type="protein sequence ID" value="RUT44440.1"/>
    <property type="molecule type" value="Genomic_DNA"/>
</dbReference>
<keyword evidence="3" id="KW-1185">Reference proteome</keyword>
<protein>
    <submittedName>
        <fullName evidence="2">NUDIX domain-containing protein</fullName>
    </submittedName>
</protein>
<dbReference type="InterPro" id="IPR015797">
    <property type="entry name" value="NUDIX_hydrolase-like_dom_sf"/>
</dbReference>
<dbReference type="SUPFAM" id="SSF55811">
    <property type="entry name" value="Nudix"/>
    <property type="match status" value="1"/>
</dbReference>